<protein>
    <recommendedName>
        <fullName evidence="4">DUF962 domain-containing protein</fullName>
    </recommendedName>
</protein>
<dbReference type="AlphaFoldDB" id="A0AAE0IT11"/>
<evidence type="ECO:0008006" key="4">
    <source>
        <dbReference type="Google" id="ProtNLM"/>
    </source>
</evidence>
<proteinExistence type="predicted"/>
<gene>
    <name evidence="2" type="ORF">B0H66DRAFT_61410</name>
</gene>
<keyword evidence="1" id="KW-1133">Transmembrane helix</keyword>
<dbReference type="Proteomes" id="UP001283341">
    <property type="component" value="Unassembled WGS sequence"/>
</dbReference>
<name>A0AAE0IT11_9PEZI</name>
<dbReference type="PANTHER" id="PTHR28026:SF9">
    <property type="entry name" value="2-HYDROXY-PALMITIC ACID DIOXYGENASE MPO1"/>
    <property type="match status" value="1"/>
</dbReference>
<feature type="transmembrane region" description="Helical" evidence="1">
    <location>
        <begin position="105"/>
        <end position="125"/>
    </location>
</feature>
<comment type="caution">
    <text evidence="2">The sequence shown here is derived from an EMBL/GenBank/DDBJ whole genome shotgun (WGS) entry which is preliminary data.</text>
</comment>
<dbReference type="PANTHER" id="PTHR28026">
    <property type="entry name" value="DUF962 DOMAIN PROTEIN (AFU_ORTHOLOGUE AFUA_8G05310)"/>
    <property type="match status" value="1"/>
</dbReference>
<dbReference type="GO" id="GO:0005783">
    <property type="term" value="C:endoplasmic reticulum"/>
    <property type="evidence" value="ECO:0007669"/>
    <property type="project" value="TreeGrafter"/>
</dbReference>
<accession>A0AAE0IT11</accession>
<dbReference type="Pfam" id="PF06127">
    <property type="entry name" value="Mpo1-like"/>
    <property type="match status" value="1"/>
</dbReference>
<organism evidence="2 3">
    <name type="scientific">Apodospora peruviana</name>
    <dbReference type="NCBI Taxonomy" id="516989"/>
    <lineage>
        <taxon>Eukaryota</taxon>
        <taxon>Fungi</taxon>
        <taxon>Dikarya</taxon>
        <taxon>Ascomycota</taxon>
        <taxon>Pezizomycotina</taxon>
        <taxon>Sordariomycetes</taxon>
        <taxon>Sordariomycetidae</taxon>
        <taxon>Sordariales</taxon>
        <taxon>Lasiosphaeriaceae</taxon>
        <taxon>Apodospora</taxon>
    </lineage>
</organism>
<feature type="transmembrane region" description="Helical" evidence="1">
    <location>
        <begin position="20"/>
        <end position="40"/>
    </location>
</feature>
<evidence type="ECO:0000313" key="3">
    <source>
        <dbReference type="Proteomes" id="UP001283341"/>
    </source>
</evidence>
<reference evidence="2" key="1">
    <citation type="journal article" date="2023" name="Mol. Phylogenet. Evol.">
        <title>Genome-scale phylogeny and comparative genomics of the fungal order Sordariales.</title>
        <authorList>
            <person name="Hensen N."/>
            <person name="Bonometti L."/>
            <person name="Westerberg I."/>
            <person name="Brannstrom I.O."/>
            <person name="Guillou S."/>
            <person name="Cros-Aarteil S."/>
            <person name="Calhoun S."/>
            <person name="Haridas S."/>
            <person name="Kuo A."/>
            <person name="Mondo S."/>
            <person name="Pangilinan J."/>
            <person name="Riley R."/>
            <person name="LaButti K."/>
            <person name="Andreopoulos B."/>
            <person name="Lipzen A."/>
            <person name="Chen C."/>
            <person name="Yan M."/>
            <person name="Daum C."/>
            <person name="Ng V."/>
            <person name="Clum A."/>
            <person name="Steindorff A."/>
            <person name="Ohm R.A."/>
            <person name="Martin F."/>
            <person name="Silar P."/>
            <person name="Natvig D.O."/>
            <person name="Lalanne C."/>
            <person name="Gautier V."/>
            <person name="Ament-Velasquez S.L."/>
            <person name="Kruys A."/>
            <person name="Hutchinson M.I."/>
            <person name="Powell A.J."/>
            <person name="Barry K."/>
            <person name="Miller A.N."/>
            <person name="Grigoriev I.V."/>
            <person name="Debuchy R."/>
            <person name="Gladieux P."/>
            <person name="Hiltunen Thoren M."/>
            <person name="Johannesson H."/>
        </authorList>
    </citation>
    <scope>NUCLEOTIDE SEQUENCE</scope>
    <source>
        <strain evidence="2">CBS 118394</strain>
    </source>
</reference>
<dbReference type="InterPro" id="IPR009305">
    <property type="entry name" value="Mpo1-like"/>
</dbReference>
<keyword evidence="3" id="KW-1185">Reference proteome</keyword>
<feature type="transmembrane region" description="Helical" evidence="1">
    <location>
        <begin position="140"/>
        <end position="161"/>
    </location>
</feature>
<dbReference type="GO" id="GO:0046521">
    <property type="term" value="P:sphingoid catabolic process"/>
    <property type="evidence" value="ECO:0007669"/>
    <property type="project" value="TreeGrafter"/>
</dbReference>
<dbReference type="EMBL" id="JAUEDM010000001">
    <property type="protein sequence ID" value="KAK3330417.1"/>
    <property type="molecule type" value="Genomic_DNA"/>
</dbReference>
<reference evidence="2" key="2">
    <citation type="submission" date="2023-06" db="EMBL/GenBank/DDBJ databases">
        <authorList>
            <consortium name="Lawrence Berkeley National Laboratory"/>
            <person name="Haridas S."/>
            <person name="Hensen N."/>
            <person name="Bonometti L."/>
            <person name="Westerberg I."/>
            <person name="Brannstrom I.O."/>
            <person name="Guillou S."/>
            <person name="Cros-Aarteil S."/>
            <person name="Calhoun S."/>
            <person name="Kuo A."/>
            <person name="Mondo S."/>
            <person name="Pangilinan J."/>
            <person name="Riley R."/>
            <person name="Labutti K."/>
            <person name="Andreopoulos B."/>
            <person name="Lipzen A."/>
            <person name="Chen C."/>
            <person name="Yanf M."/>
            <person name="Daum C."/>
            <person name="Ng V."/>
            <person name="Clum A."/>
            <person name="Steindorff A."/>
            <person name="Ohm R."/>
            <person name="Martin F."/>
            <person name="Silar P."/>
            <person name="Natvig D."/>
            <person name="Lalanne C."/>
            <person name="Gautier V."/>
            <person name="Ament-Velasquez S.L."/>
            <person name="Kruys A."/>
            <person name="Hutchinson M.I."/>
            <person name="Powell A.J."/>
            <person name="Barry K."/>
            <person name="Miller A.N."/>
            <person name="Grigoriev I.V."/>
            <person name="Debuchy R."/>
            <person name="Gladieux P."/>
            <person name="Thoren M.H."/>
            <person name="Johannesson H."/>
        </authorList>
    </citation>
    <scope>NUCLEOTIDE SEQUENCE</scope>
    <source>
        <strain evidence="2">CBS 118394</strain>
    </source>
</reference>
<keyword evidence="1" id="KW-0812">Transmembrane</keyword>
<keyword evidence="1" id="KW-0472">Membrane</keyword>
<sequence length="193" mass="21133">MSLDLEKQLTFYGAYHHNQMNVVIHIICVPLILFSGFEIASNYGPFFSLPSWLQIPYLTPNLGTFAALTWGGLYVLLEPVAGTALALICLGAAAWTNYLRIGNPVGVTQVAIATHIVCWLLQFVGHGKFEGRAPALLDNLFQAIFLAPLFVWLEVLFAIGYRPDLKSRVNKAVEVEIAKFRAGKAAAKAGKAQ</sequence>
<evidence type="ECO:0000313" key="2">
    <source>
        <dbReference type="EMBL" id="KAK3330417.1"/>
    </source>
</evidence>
<dbReference type="GO" id="GO:0016020">
    <property type="term" value="C:membrane"/>
    <property type="evidence" value="ECO:0007669"/>
    <property type="project" value="GOC"/>
</dbReference>
<feature type="transmembrane region" description="Helical" evidence="1">
    <location>
        <begin position="79"/>
        <end position="98"/>
    </location>
</feature>
<evidence type="ECO:0000256" key="1">
    <source>
        <dbReference type="SAM" id="Phobius"/>
    </source>
</evidence>